<dbReference type="GO" id="GO:0006367">
    <property type="term" value="P:transcription initiation at RNA polymerase II promoter"/>
    <property type="evidence" value="ECO:0007669"/>
    <property type="project" value="TreeGrafter"/>
</dbReference>
<dbReference type="InterPro" id="IPR059122">
    <property type="entry name" value="Beta-prop_WDR5-like"/>
</dbReference>
<dbReference type="HOGENOM" id="CLU_000288_57_1_1"/>
<evidence type="ECO:0000256" key="3">
    <source>
        <dbReference type="PROSITE-ProRule" id="PRU00221"/>
    </source>
</evidence>
<dbReference type="InterPro" id="IPR020472">
    <property type="entry name" value="WD40_PAC1"/>
</dbReference>
<dbReference type="PROSITE" id="PS50082">
    <property type="entry name" value="WD_REPEATS_2"/>
    <property type="match status" value="5"/>
</dbReference>
<accession>G8Y8N1</accession>
<dbReference type="PRINTS" id="PR00320">
    <property type="entry name" value="GPROTEINBRPT"/>
</dbReference>
<dbReference type="PANTHER" id="PTHR19879">
    <property type="entry name" value="TRANSCRIPTION INITIATION FACTOR TFIID"/>
    <property type="match status" value="1"/>
</dbReference>
<feature type="repeat" description="WD" evidence="3">
    <location>
        <begin position="77"/>
        <end position="119"/>
    </location>
</feature>
<keyword evidence="7" id="KW-1185">Reference proteome</keyword>
<dbReference type="eggNOG" id="KOG0266">
    <property type="taxonomic scope" value="Eukaryota"/>
</dbReference>
<proteinExistence type="predicted"/>
<dbReference type="STRING" id="559304.G8Y8N1"/>
<keyword evidence="2" id="KW-0677">Repeat</keyword>
<protein>
    <submittedName>
        <fullName evidence="5">Piso0_004383 protein</fullName>
    </submittedName>
</protein>
<dbReference type="SMART" id="SM00320">
    <property type="entry name" value="WD40"/>
    <property type="match status" value="7"/>
</dbReference>
<reference evidence="5" key="1">
    <citation type="submission" date="2011-10" db="EMBL/GenBank/DDBJ databases">
        <authorList>
            <person name="Genoscope - CEA"/>
        </authorList>
    </citation>
    <scope>NUCLEOTIDE SEQUENCE</scope>
</reference>
<keyword evidence="1 3" id="KW-0853">WD repeat</keyword>
<dbReference type="Proteomes" id="UP000005222">
    <property type="component" value="Chromosome K"/>
</dbReference>
<dbReference type="AlphaFoldDB" id="G8Y8N1"/>
<dbReference type="GO" id="GO:0016251">
    <property type="term" value="F:RNA polymerase II general transcription initiation factor activity"/>
    <property type="evidence" value="ECO:0007669"/>
    <property type="project" value="TreeGrafter"/>
</dbReference>
<evidence type="ECO:0000256" key="1">
    <source>
        <dbReference type="ARBA" id="ARBA00022574"/>
    </source>
</evidence>
<reference evidence="7" key="2">
    <citation type="journal article" date="2012" name="G3 (Bethesda)">
        <title>Pichia sorbitophila, an interspecies yeast hybrid reveals early steps of genome resolution following polyploidization.</title>
        <authorList>
            <person name="Leh Louis V."/>
            <person name="Despons L."/>
            <person name="Friedrich A."/>
            <person name="Martin T."/>
            <person name="Durrens P."/>
            <person name="Casaregola S."/>
            <person name="Neuveglise C."/>
            <person name="Fairhead C."/>
            <person name="Marck C."/>
            <person name="Cruz J.A."/>
            <person name="Straub M.L."/>
            <person name="Kugler V."/>
            <person name="Sacerdot C."/>
            <person name="Uzunov Z."/>
            <person name="Thierry A."/>
            <person name="Weiss S."/>
            <person name="Bleykasten C."/>
            <person name="De Montigny J."/>
            <person name="Jacques N."/>
            <person name="Jung P."/>
            <person name="Lemaire M."/>
            <person name="Mallet S."/>
            <person name="Morel G."/>
            <person name="Richard G.F."/>
            <person name="Sarkar A."/>
            <person name="Savel G."/>
            <person name="Schacherer J."/>
            <person name="Seret M.L."/>
            <person name="Talla E."/>
            <person name="Samson G."/>
            <person name="Jubin C."/>
            <person name="Poulain J."/>
            <person name="Vacherie B."/>
            <person name="Barbe V."/>
            <person name="Pelletier E."/>
            <person name="Sherman D.J."/>
            <person name="Westhof E."/>
            <person name="Weissenbach J."/>
            <person name="Baret P.V."/>
            <person name="Wincker P."/>
            <person name="Gaillardin C."/>
            <person name="Dujon B."/>
            <person name="Souciet J.L."/>
        </authorList>
    </citation>
    <scope>NUCLEOTIDE SEQUENCE [LARGE SCALE GENOMIC DNA]</scope>
    <source>
        <strain evidence="7">ATCC MYA-4447 / BCRC 22081 / CBS 7064 / NBRC 10061 / NRRL Y-12695</strain>
    </source>
</reference>
<dbReference type="PROSITE" id="PS00678">
    <property type="entry name" value="WD_REPEATS_1"/>
    <property type="match status" value="1"/>
</dbReference>
<evidence type="ECO:0000313" key="6">
    <source>
        <dbReference type="EMBL" id="CCE84826.1"/>
    </source>
</evidence>
<feature type="repeat" description="WD" evidence="3">
    <location>
        <begin position="120"/>
        <end position="161"/>
    </location>
</feature>
<name>G8Y8N1_PICSO</name>
<dbReference type="CDD" id="cd00200">
    <property type="entry name" value="WD40"/>
    <property type="match status" value="1"/>
</dbReference>
<evidence type="ECO:0000313" key="5">
    <source>
        <dbReference type="EMBL" id="CCE83795.1"/>
    </source>
</evidence>
<dbReference type="InterPro" id="IPR019775">
    <property type="entry name" value="WD40_repeat_CS"/>
</dbReference>
<dbReference type="InterPro" id="IPR036322">
    <property type="entry name" value="WD40_repeat_dom_sf"/>
</dbReference>
<feature type="repeat" description="WD" evidence="3">
    <location>
        <begin position="218"/>
        <end position="259"/>
    </location>
</feature>
<dbReference type="InterPro" id="IPR015943">
    <property type="entry name" value="WD40/YVTN_repeat-like_dom_sf"/>
</dbReference>
<dbReference type="SUPFAM" id="SSF50978">
    <property type="entry name" value="WD40 repeat-like"/>
    <property type="match status" value="1"/>
</dbReference>
<dbReference type="OrthoDB" id="674604at2759"/>
<dbReference type="InParanoid" id="G8Y8N1"/>
<feature type="repeat" description="WD" evidence="3">
    <location>
        <begin position="35"/>
        <end position="76"/>
    </location>
</feature>
<evidence type="ECO:0000313" key="7">
    <source>
        <dbReference type="Proteomes" id="UP000005222"/>
    </source>
</evidence>
<dbReference type="PANTHER" id="PTHR19879:SF9">
    <property type="entry name" value="TRANSCRIPTION INITIATION FACTOR TFIID SUBUNIT 5"/>
    <property type="match status" value="1"/>
</dbReference>
<dbReference type="GO" id="GO:0005669">
    <property type="term" value="C:transcription factor TFIID complex"/>
    <property type="evidence" value="ECO:0007669"/>
    <property type="project" value="TreeGrafter"/>
</dbReference>
<dbReference type="PROSITE" id="PS50294">
    <property type="entry name" value="WD_REPEATS_REGION"/>
    <property type="match status" value="5"/>
</dbReference>
<dbReference type="Pfam" id="PF25175">
    <property type="entry name" value="Beta-prop_WDR5"/>
    <property type="match status" value="1"/>
</dbReference>
<dbReference type="EMBL" id="FO082048">
    <property type="protein sequence ID" value="CCE84826.1"/>
    <property type="molecule type" value="Genomic_DNA"/>
</dbReference>
<gene>
    <name evidence="5" type="primary">Piso0_004383</name>
    <name evidence="5" type="ORF">GNLVRS01_PISO0K15674g</name>
    <name evidence="6" type="ORF">GNLVRS01_PISO0L15675g</name>
</gene>
<evidence type="ECO:0000256" key="2">
    <source>
        <dbReference type="ARBA" id="ARBA00022737"/>
    </source>
</evidence>
<feature type="repeat" description="WD" evidence="3">
    <location>
        <begin position="162"/>
        <end position="203"/>
    </location>
</feature>
<feature type="domain" description="WDR5-like beta-propeller" evidence="4">
    <location>
        <begin position="37"/>
        <end position="340"/>
    </location>
</feature>
<dbReference type="InterPro" id="IPR001680">
    <property type="entry name" value="WD40_rpt"/>
</dbReference>
<organism evidence="5 7">
    <name type="scientific">Pichia sorbitophila (strain ATCC MYA-4447 / BCRC 22081 / CBS 7064 / NBRC 10061 / NRRL Y-12695)</name>
    <name type="common">Hybrid yeast</name>
    <dbReference type="NCBI Taxonomy" id="559304"/>
    <lineage>
        <taxon>Eukaryota</taxon>
        <taxon>Fungi</taxon>
        <taxon>Dikarya</taxon>
        <taxon>Ascomycota</taxon>
        <taxon>Saccharomycotina</taxon>
        <taxon>Pichiomycetes</taxon>
        <taxon>Debaryomycetaceae</taxon>
        <taxon>Millerozyma</taxon>
    </lineage>
</organism>
<dbReference type="EMBL" id="FO082049">
    <property type="protein sequence ID" value="CCE83795.1"/>
    <property type="molecule type" value="Genomic_DNA"/>
</dbReference>
<sequence length="353" mass="38529">MEEPPLKIQKKEDSNDKGNIGSVLRDLFTEKYSITPQHGVGINTVKFSPDGKRLLTCSSDGRIEVYNVDDGKLLTTLRGHLKGVSDVTFSPIDYNIIASCSDDLTVRLWSISKGKCVKVLRKHTYHVTNVKFSRKGNILITASADETITIWDIMSGVSLKTLAAHSDPISSIALSPDSTLIASGSYDGLMRLFDLESGHCLKTLSFNTSSGTATASTTDVLNSPISHVEFSPNGKYILSSSLDGYLRLWDYMDNKVMKTYSGPKEDDSKVSTSHCCGSKFITRSSSPLIISGSEKSGLLFWDVQTKEIVSQIKKTDTTILDVDVYDGGSLVAYCTIDGVISLLDMNTSFKDAI</sequence>
<dbReference type="Gene3D" id="2.130.10.10">
    <property type="entry name" value="YVTN repeat-like/Quinoprotein amine dehydrogenase"/>
    <property type="match status" value="1"/>
</dbReference>
<dbReference type="Proteomes" id="UP000005222">
    <property type="component" value="Chromosome L"/>
</dbReference>
<evidence type="ECO:0000259" key="4">
    <source>
        <dbReference type="Pfam" id="PF25175"/>
    </source>
</evidence>